<feature type="region of interest" description="Disordered" evidence="7">
    <location>
        <begin position="225"/>
        <end position="255"/>
    </location>
</feature>
<protein>
    <submittedName>
        <fullName evidence="9">ARAD1C27566p</fullName>
    </submittedName>
</protein>
<accession>A0A060T2S6</accession>
<dbReference type="EMBL" id="HG937693">
    <property type="protein sequence ID" value="CDP35099.1"/>
    <property type="molecule type" value="Genomic_DNA"/>
</dbReference>
<dbReference type="SUPFAM" id="SSF53474">
    <property type="entry name" value="alpha/beta-Hydrolases"/>
    <property type="match status" value="1"/>
</dbReference>
<dbReference type="PhylomeDB" id="A0A060T2S6"/>
<evidence type="ECO:0000256" key="5">
    <source>
        <dbReference type="ARBA" id="ARBA00023136"/>
    </source>
</evidence>
<evidence type="ECO:0000256" key="3">
    <source>
        <dbReference type="ARBA" id="ARBA00022692"/>
    </source>
</evidence>
<feature type="coiled-coil region" evidence="6">
    <location>
        <begin position="867"/>
        <end position="894"/>
    </location>
</feature>
<proteinExistence type="inferred from homology"/>
<evidence type="ECO:0000256" key="4">
    <source>
        <dbReference type="ARBA" id="ARBA00022989"/>
    </source>
</evidence>
<evidence type="ECO:0000256" key="2">
    <source>
        <dbReference type="ARBA" id="ARBA00009824"/>
    </source>
</evidence>
<feature type="region of interest" description="Disordered" evidence="7">
    <location>
        <begin position="367"/>
        <end position="424"/>
    </location>
</feature>
<dbReference type="AlphaFoldDB" id="A0A060T2S6"/>
<evidence type="ECO:0000256" key="1">
    <source>
        <dbReference type="ARBA" id="ARBA00004141"/>
    </source>
</evidence>
<evidence type="ECO:0000256" key="6">
    <source>
        <dbReference type="SAM" id="Coils"/>
    </source>
</evidence>
<dbReference type="PANTHER" id="PTHR17920:SF3">
    <property type="entry name" value="TRANSMEMBRANE AND COILED-COIL DOMAIN-CONTAINING PROTEIN 4"/>
    <property type="match status" value="1"/>
</dbReference>
<gene>
    <name evidence="9" type="ORF">GNLVRS02_ARAD1C27566g</name>
</gene>
<dbReference type="Pfam" id="PF05277">
    <property type="entry name" value="DUF726"/>
    <property type="match status" value="1"/>
</dbReference>
<reference evidence="9" key="2">
    <citation type="submission" date="2014-06" db="EMBL/GenBank/DDBJ databases">
        <title>The complete genome of Blastobotrys (Arxula) adeninivorans LS3 - a yeast of biotechnological interest.</title>
        <authorList>
            <person name="Kunze G."/>
            <person name="Gaillardin C."/>
            <person name="Czernicka M."/>
            <person name="Durrens P."/>
            <person name="Martin T."/>
            <person name="Boer E."/>
            <person name="Gabaldon T."/>
            <person name="Cruz J."/>
            <person name="Talla E."/>
            <person name="Marck C."/>
            <person name="Goffeau A."/>
            <person name="Barbe V."/>
            <person name="Baret P."/>
            <person name="Baronian K."/>
            <person name="Beier S."/>
            <person name="Bleykasten C."/>
            <person name="Bode R."/>
            <person name="Casaregola S."/>
            <person name="Despons L."/>
            <person name="Fairhead C."/>
            <person name="Giersberg M."/>
            <person name="Gierski P."/>
            <person name="Hahnel U."/>
            <person name="Hartmann A."/>
            <person name="Jankowska D."/>
            <person name="Jubin C."/>
            <person name="Jung P."/>
            <person name="Lafontaine I."/>
            <person name="Leh-Louis V."/>
            <person name="Lemaire M."/>
            <person name="Marcet-Houben M."/>
            <person name="Mascher M."/>
            <person name="Morel G."/>
            <person name="Richard G.-F."/>
            <person name="Riechen J."/>
            <person name="Sacerdot C."/>
            <person name="Sarkar A."/>
            <person name="Savel G."/>
            <person name="Schacherer J."/>
            <person name="Sherman D."/>
            <person name="Straub M.-L."/>
            <person name="Stein N."/>
            <person name="Thierry A."/>
            <person name="Trautwein-Schult A."/>
            <person name="Westhof E."/>
            <person name="Worch S."/>
            <person name="Dujon B."/>
            <person name="Souciet J.-L."/>
            <person name="Wincker P."/>
            <person name="Scholz U."/>
            <person name="Neuveglise N."/>
        </authorList>
    </citation>
    <scope>NUCLEOTIDE SEQUENCE</scope>
    <source>
        <strain evidence="9">LS3</strain>
    </source>
</reference>
<keyword evidence="5 8" id="KW-0472">Membrane</keyword>
<organism evidence="9">
    <name type="scientific">Blastobotrys adeninivorans</name>
    <name type="common">Yeast</name>
    <name type="synonym">Arxula adeninivorans</name>
    <dbReference type="NCBI Taxonomy" id="409370"/>
    <lineage>
        <taxon>Eukaryota</taxon>
        <taxon>Fungi</taxon>
        <taxon>Dikarya</taxon>
        <taxon>Ascomycota</taxon>
        <taxon>Saccharomycotina</taxon>
        <taxon>Dipodascomycetes</taxon>
        <taxon>Dipodascales</taxon>
        <taxon>Trichomonascaceae</taxon>
        <taxon>Blastobotrys</taxon>
    </lineage>
</organism>
<feature type="region of interest" description="Disordered" evidence="7">
    <location>
        <begin position="1"/>
        <end position="82"/>
    </location>
</feature>
<evidence type="ECO:0000256" key="7">
    <source>
        <dbReference type="SAM" id="MobiDB-lite"/>
    </source>
</evidence>
<feature type="region of interest" description="Disordered" evidence="7">
    <location>
        <begin position="149"/>
        <end position="168"/>
    </location>
</feature>
<sequence>MISRPSSARPRLRGASDPKSAPALVDYSLHHFSTAPSSRQESPDNNLGTKISPDSPSKRDSSYERLSEITRSTTKEDEFNEDEDILEFHIGMNDDPSILRSYRPPDEDYQAPTVIHRKNLGDTTTIKTDVPIQGAHTTTIVHQGEVAHKDGPQQKVHHEQPSESSHQAALTGEFQDLQTVQAQVQSSNPPGDDASDEWQDMKTVGSYEIYDDKGKLIVHRSLEDVEEDGEEQDNSRHALASKGYTRVTGDEDARSVTSMDEKADFLFDNDEDDDARDLLSQLQATKQMLTDAQRIAYVGMCRLVMVSMAKQLAHLKGSKKTTKALSIARDSHTMWSQKMMIRLYTHMDIAPEEQIMIEQLPEHGVLPSDLSPSLKQSSKVHNPLAEETSSSAGTPARDATPTPNPTDTEGSEQGPATMDLQRPEDIKGQKTIDIDVRWTLLCDLFLVLISDSVYDARSRTLLRIVAQHLGISWLEVCQFESKVTDALEIEEGSVQTWNEKEIMEHRRKKGLKKKYMYVGLATLGGGLVLGLSAGLLAPVIGAGLAAGFTTVGVTGTSGFLAGAGGAAVVTTAGTAIGARVGSKGMAHRMGHVRTFEYRPLHNNKRVNAIVTVSGWMLGREDDVRLPFSTVDPVMGDLFSVLWEPEMLQSMGQTINILATEVLTQSIQQILGATVLTGLMASLQLPMILSKLGYLLDNPWNVSLDRAWSSGLILADSLINRNLGVRPVTLVGFSLGARVILSCLVELARRGAYGLVEEVYIFGSPVVVKPDQFSQARSVVSGRFVNGFSRKDWILGYLFRATSGGLGRVAGLAAVENVPDVENFDNTDIIEGHMGYRKSIPKLLRLAGFEIISDDFVEIEDPDPDQLRERQRELKHELETARKDMEAEAAKEASQKQRNKFFSWFRPKKKEWWEMTEGGKEMGSAEVRDDRSSRGVSQEPSREQTPEPSTSGASDDVMFDVEAIQREINKIDTKPDMDKEATVPLEPVDLPEETTNTKAKGKADSQLPRAEEPGEHADDPAAHQPAIVMTFDDDAFDNDDEN</sequence>
<feature type="compositionally biased region" description="Basic and acidic residues" evidence="7">
    <location>
        <begin position="962"/>
        <end position="980"/>
    </location>
</feature>
<dbReference type="InterPro" id="IPR007941">
    <property type="entry name" value="DUF726"/>
</dbReference>
<keyword evidence="6" id="KW-0175">Coiled coil</keyword>
<feature type="compositionally biased region" description="Basic and acidic residues" evidence="7">
    <location>
        <begin position="56"/>
        <end position="77"/>
    </location>
</feature>
<keyword evidence="4 8" id="KW-1133">Transmembrane helix</keyword>
<feature type="region of interest" description="Disordered" evidence="7">
    <location>
        <begin position="915"/>
        <end position="1041"/>
    </location>
</feature>
<reference evidence="9" key="1">
    <citation type="submission" date="2014-02" db="EMBL/GenBank/DDBJ databases">
        <authorList>
            <person name="Genoscope - CEA"/>
        </authorList>
    </citation>
    <scope>NUCLEOTIDE SEQUENCE</scope>
    <source>
        <strain evidence="9">LS3</strain>
    </source>
</reference>
<dbReference type="GO" id="GO:0016020">
    <property type="term" value="C:membrane"/>
    <property type="evidence" value="ECO:0007669"/>
    <property type="project" value="UniProtKB-SubCell"/>
</dbReference>
<feature type="compositionally biased region" description="Polar residues" evidence="7">
    <location>
        <begin position="370"/>
        <end position="380"/>
    </location>
</feature>
<feature type="compositionally biased region" description="Acidic residues" evidence="7">
    <location>
        <begin position="1030"/>
        <end position="1041"/>
    </location>
</feature>
<name>A0A060T2S6_BLAAD</name>
<feature type="compositionally biased region" description="Basic and acidic residues" evidence="7">
    <location>
        <begin position="149"/>
        <end position="161"/>
    </location>
</feature>
<evidence type="ECO:0000313" key="9">
    <source>
        <dbReference type="EMBL" id="CDP35099.1"/>
    </source>
</evidence>
<dbReference type="InterPro" id="IPR029058">
    <property type="entry name" value="AB_hydrolase_fold"/>
</dbReference>
<evidence type="ECO:0000256" key="8">
    <source>
        <dbReference type="SAM" id="Phobius"/>
    </source>
</evidence>
<comment type="similarity">
    <text evidence="2">Belongs to the TMCO4 family.</text>
</comment>
<keyword evidence="3 8" id="KW-0812">Transmembrane</keyword>
<comment type="subcellular location">
    <subcellularLocation>
        <location evidence="1">Membrane</location>
        <topology evidence="1">Multi-pass membrane protein</topology>
    </subcellularLocation>
</comment>
<dbReference type="PANTHER" id="PTHR17920">
    <property type="entry name" value="TRANSMEMBRANE AND COILED-COIL DOMAIN-CONTAINING PROTEIN 4 TMCO4"/>
    <property type="match status" value="1"/>
</dbReference>
<feature type="transmembrane region" description="Helical" evidence="8">
    <location>
        <begin position="515"/>
        <end position="539"/>
    </location>
</feature>
<feature type="transmembrane region" description="Helical" evidence="8">
    <location>
        <begin position="559"/>
        <end position="580"/>
    </location>
</feature>
<feature type="compositionally biased region" description="Polar residues" evidence="7">
    <location>
        <begin position="34"/>
        <end position="55"/>
    </location>
</feature>
<feature type="compositionally biased region" description="Basic and acidic residues" evidence="7">
    <location>
        <begin position="1008"/>
        <end position="1020"/>
    </location>
</feature>